<dbReference type="AlphaFoldDB" id="A0A7J0FSR7"/>
<proteinExistence type="predicted"/>
<reference evidence="1 2" key="1">
    <citation type="submission" date="2019-07" db="EMBL/GenBank/DDBJ databases">
        <title>De Novo Assembly of kiwifruit Actinidia rufa.</title>
        <authorList>
            <person name="Sugita-Konishi S."/>
            <person name="Sato K."/>
            <person name="Mori E."/>
            <person name="Abe Y."/>
            <person name="Kisaki G."/>
            <person name="Hamano K."/>
            <person name="Suezawa K."/>
            <person name="Otani M."/>
            <person name="Fukuda T."/>
            <person name="Manabe T."/>
            <person name="Gomi K."/>
            <person name="Tabuchi M."/>
            <person name="Akimitsu K."/>
            <person name="Kataoka I."/>
        </authorList>
    </citation>
    <scope>NUCLEOTIDE SEQUENCE [LARGE SCALE GENOMIC DNA]</scope>
    <source>
        <strain evidence="2">cv. Fuchu</strain>
    </source>
</reference>
<organism evidence="1 2">
    <name type="scientific">Actinidia rufa</name>
    <dbReference type="NCBI Taxonomy" id="165716"/>
    <lineage>
        <taxon>Eukaryota</taxon>
        <taxon>Viridiplantae</taxon>
        <taxon>Streptophyta</taxon>
        <taxon>Embryophyta</taxon>
        <taxon>Tracheophyta</taxon>
        <taxon>Spermatophyta</taxon>
        <taxon>Magnoliopsida</taxon>
        <taxon>eudicotyledons</taxon>
        <taxon>Gunneridae</taxon>
        <taxon>Pentapetalae</taxon>
        <taxon>asterids</taxon>
        <taxon>Ericales</taxon>
        <taxon>Actinidiaceae</taxon>
        <taxon>Actinidia</taxon>
    </lineage>
</organism>
<keyword evidence="2" id="KW-1185">Reference proteome</keyword>
<sequence>MDDPLGQALVPDQSNAKGSHGTMRLTFMQVSINFVRIVPVVDTPDKEGLEFGAYYLLHVCIMVLDNWEFQDRDNGVYVFHRRNGRIPDLVPILLVNSIDESLSYLGLEEKRVQKEVTTLKVEEVVATNAKVDKGWGKLAKLKKEEVIDGGAKVIDAEAAKEPEAKVNAAQVGDQQDNSPPRIILKSVLRYL</sequence>
<evidence type="ECO:0000313" key="2">
    <source>
        <dbReference type="Proteomes" id="UP000585474"/>
    </source>
</evidence>
<gene>
    <name evidence="1" type="ORF">Acr_15g0002130</name>
</gene>
<protein>
    <submittedName>
        <fullName evidence="1">Uncharacterized protein</fullName>
    </submittedName>
</protein>
<accession>A0A7J0FSR7</accession>
<name>A0A7J0FSR7_9ERIC</name>
<evidence type="ECO:0000313" key="1">
    <source>
        <dbReference type="EMBL" id="GFZ01604.1"/>
    </source>
</evidence>
<dbReference type="EMBL" id="BJWL01000015">
    <property type="protein sequence ID" value="GFZ01604.1"/>
    <property type="molecule type" value="Genomic_DNA"/>
</dbReference>
<dbReference type="Proteomes" id="UP000585474">
    <property type="component" value="Unassembled WGS sequence"/>
</dbReference>
<comment type="caution">
    <text evidence="1">The sequence shown here is derived from an EMBL/GenBank/DDBJ whole genome shotgun (WGS) entry which is preliminary data.</text>
</comment>
<dbReference type="OrthoDB" id="1750920at2759"/>